<dbReference type="OrthoDB" id="7181295at2"/>
<sequence>MDLQSSLSIASSGLNAIEYQYSVTSNNVANSGTSGYVSETATIYSSVAGGTSTGVRAGLTQLNVSKALQPALYTQNAKVAQYTALSNSLSAVSSVQGSTDSTSGSTNTLSDVLGNLQSAVTTLVSTPLESAAQSSVISTAQSVTSTIKTLSDTYSSQRQTAEDTVVSTVGSINTDLTQIGLLSTQIMKLKAVGGDTAALENQRYGVMSDLSSLVSVKYTEKSNGDVTVATDDGTKLPTRPDQIGLNDNTVTEATSTWPLTTSSINVSEATYYKDGDSNAQIPGISIAGTDVTNHLTGGTLGANITLRDTTYPQMQAQLDSLSYTLINRFKQSGTELFTNGTTTAQGTDATTGVPTGLLGLASAITVNSTYTSDPSSLAPSGDTTALTNILSDAFGSASTNVSGTLESPTDNLGPTGSISTGYSGTQSLIALATSLTSNQAATISAASSNLTSSTSVQTVLATKVSSVSGVNVNDELAKVVALQNAFTANAKVISAVQSMFTALMDAI</sequence>
<dbReference type="InterPro" id="IPR010930">
    <property type="entry name" value="Flg_bb/hook_C_dom"/>
</dbReference>
<keyword evidence="5" id="KW-0964">Secreted</keyword>
<dbReference type="Pfam" id="PF06429">
    <property type="entry name" value="Flg_bbr_C"/>
    <property type="match status" value="1"/>
</dbReference>
<evidence type="ECO:0000313" key="9">
    <source>
        <dbReference type="EMBL" id="QEO16901.1"/>
    </source>
</evidence>
<dbReference type="AlphaFoldDB" id="A0A5C1YLU6"/>
<dbReference type="InterPro" id="IPR053927">
    <property type="entry name" value="FlgK_helical"/>
</dbReference>
<comment type="similarity">
    <text evidence="3">Belongs to the flagella basal body rod proteins family.</text>
</comment>
<dbReference type="InterPro" id="IPR002371">
    <property type="entry name" value="FlgK"/>
</dbReference>
<accession>A0A5C1YLU6</accession>
<reference evidence="9 10" key="1">
    <citation type="submission" date="2019-09" db="EMBL/GenBank/DDBJ databases">
        <title>Genome sequencing of strain KACC 21233.</title>
        <authorList>
            <person name="Heo J."/>
            <person name="Kim S.-J."/>
            <person name="Kim J.-S."/>
            <person name="Hong S.-B."/>
            <person name="Kwon S.-W."/>
        </authorList>
    </citation>
    <scope>NUCLEOTIDE SEQUENCE [LARGE SCALE GENOMIC DNA]</scope>
    <source>
        <strain evidence="9 10">KACC 21233</strain>
    </source>
</reference>
<name>A0A5C1YLU6_9PROT</name>
<dbReference type="GO" id="GO:0005576">
    <property type="term" value="C:extracellular region"/>
    <property type="evidence" value="ECO:0007669"/>
    <property type="project" value="UniProtKB-SubCell"/>
</dbReference>
<evidence type="ECO:0000259" key="7">
    <source>
        <dbReference type="Pfam" id="PF06429"/>
    </source>
</evidence>
<keyword evidence="10" id="KW-1185">Reference proteome</keyword>
<proteinExistence type="inferred from homology"/>
<evidence type="ECO:0000256" key="4">
    <source>
        <dbReference type="ARBA" id="ARBA00016244"/>
    </source>
</evidence>
<comment type="subcellular location">
    <subcellularLocation>
        <location evidence="1">Bacterial flagellum</location>
    </subcellularLocation>
    <subcellularLocation>
        <location evidence="2">Secreted</location>
    </subcellularLocation>
</comment>
<evidence type="ECO:0000256" key="5">
    <source>
        <dbReference type="ARBA" id="ARBA00022525"/>
    </source>
</evidence>
<dbReference type="EMBL" id="CP043506">
    <property type="protein sequence ID" value="QEO16901.1"/>
    <property type="molecule type" value="Genomic_DNA"/>
</dbReference>
<evidence type="ECO:0000256" key="6">
    <source>
        <dbReference type="ARBA" id="ARBA00023143"/>
    </source>
</evidence>
<evidence type="ECO:0000256" key="2">
    <source>
        <dbReference type="ARBA" id="ARBA00004613"/>
    </source>
</evidence>
<dbReference type="GO" id="GO:0044780">
    <property type="term" value="P:bacterial-type flagellum assembly"/>
    <property type="evidence" value="ECO:0007669"/>
    <property type="project" value="InterPro"/>
</dbReference>
<dbReference type="Pfam" id="PF22638">
    <property type="entry name" value="FlgK_D1"/>
    <property type="match status" value="1"/>
</dbReference>
<dbReference type="GO" id="GO:0005198">
    <property type="term" value="F:structural molecule activity"/>
    <property type="evidence" value="ECO:0007669"/>
    <property type="project" value="InterPro"/>
</dbReference>
<dbReference type="PANTHER" id="PTHR30033:SF1">
    <property type="entry name" value="FLAGELLAR HOOK-ASSOCIATED PROTEIN 1"/>
    <property type="match status" value="1"/>
</dbReference>
<evidence type="ECO:0000256" key="3">
    <source>
        <dbReference type="ARBA" id="ARBA00009677"/>
    </source>
</evidence>
<evidence type="ECO:0000256" key="1">
    <source>
        <dbReference type="ARBA" id="ARBA00004365"/>
    </source>
</evidence>
<protein>
    <recommendedName>
        <fullName evidence="4">Flagellar hook-associated protein 1</fullName>
    </recommendedName>
</protein>
<keyword evidence="9" id="KW-0282">Flagellum</keyword>
<dbReference type="KEGG" id="acek:FLP30_03325"/>
<dbReference type="NCBIfam" id="TIGR02492">
    <property type="entry name" value="flgK_ends"/>
    <property type="match status" value="1"/>
</dbReference>
<evidence type="ECO:0000259" key="8">
    <source>
        <dbReference type="Pfam" id="PF22638"/>
    </source>
</evidence>
<dbReference type="RefSeq" id="WP_149278581.1">
    <property type="nucleotide sequence ID" value="NZ_CP043506.1"/>
</dbReference>
<feature type="domain" description="Flagellar hook-associated protein FlgK helical" evidence="8">
    <location>
        <begin position="103"/>
        <end position="331"/>
    </location>
</feature>
<keyword evidence="9" id="KW-0966">Cell projection</keyword>
<keyword evidence="6" id="KW-0975">Bacterial flagellum</keyword>
<dbReference type="Proteomes" id="UP000324536">
    <property type="component" value="Chromosome"/>
</dbReference>
<evidence type="ECO:0000313" key="10">
    <source>
        <dbReference type="Proteomes" id="UP000324536"/>
    </source>
</evidence>
<keyword evidence="9" id="KW-0969">Cilium</keyword>
<feature type="domain" description="Flagellar basal-body/hook protein C-terminal" evidence="7">
    <location>
        <begin position="467"/>
        <end position="504"/>
    </location>
</feature>
<gene>
    <name evidence="9" type="primary">flgK</name>
    <name evidence="9" type="ORF">FLP30_03325</name>
</gene>
<dbReference type="GO" id="GO:0009424">
    <property type="term" value="C:bacterial-type flagellum hook"/>
    <property type="evidence" value="ECO:0007669"/>
    <property type="project" value="InterPro"/>
</dbReference>
<organism evidence="9 10">
    <name type="scientific">Acetobacter vaccinii</name>
    <dbReference type="NCBI Taxonomy" id="2592655"/>
    <lineage>
        <taxon>Bacteria</taxon>
        <taxon>Pseudomonadati</taxon>
        <taxon>Pseudomonadota</taxon>
        <taxon>Alphaproteobacteria</taxon>
        <taxon>Acetobacterales</taxon>
        <taxon>Acetobacteraceae</taxon>
        <taxon>Acetobacter</taxon>
    </lineage>
</organism>
<dbReference type="SUPFAM" id="SSF64518">
    <property type="entry name" value="Phase 1 flagellin"/>
    <property type="match status" value="1"/>
</dbReference>
<dbReference type="PANTHER" id="PTHR30033">
    <property type="entry name" value="FLAGELLAR HOOK-ASSOCIATED PROTEIN 1"/>
    <property type="match status" value="1"/>
</dbReference>